<evidence type="ECO:0000313" key="2">
    <source>
        <dbReference type="Proteomes" id="UP000017836"/>
    </source>
</evidence>
<name>U5D4Q2_AMBTC</name>
<dbReference type="HOGENOM" id="CLU_2295495_0_0_1"/>
<organism evidence="1 2">
    <name type="scientific">Amborella trichopoda</name>
    <dbReference type="NCBI Taxonomy" id="13333"/>
    <lineage>
        <taxon>Eukaryota</taxon>
        <taxon>Viridiplantae</taxon>
        <taxon>Streptophyta</taxon>
        <taxon>Embryophyta</taxon>
        <taxon>Tracheophyta</taxon>
        <taxon>Spermatophyta</taxon>
        <taxon>Magnoliopsida</taxon>
        <taxon>Amborellales</taxon>
        <taxon>Amborellaceae</taxon>
        <taxon>Amborella</taxon>
    </lineage>
</organism>
<gene>
    <name evidence="1" type="ORF">AMTR_s00070p00032140</name>
</gene>
<sequence>MHDNSCSVDFEELLRYQAYGKVRDMINAVNKVHDGPKYQIMEVFTSYDERRERAGGGWGFGRAQLWEGLKGCKRKGNHSSLPPHQDNDMLPFKMMLFVLEH</sequence>
<protein>
    <submittedName>
        <fullName evidence="1">Uncharacterized protein</fullName>
    </submittedName>
</protein>
<dbReference type="Gramene" id="ERN20561">
    <property type="protein sequence ID" value="ERN20561"/>
    <property type="gene ID" value="AMTR_s00070p00032140"/>
</dbReference>
<proteinExistence type="predicted"/>
<dbReference type="Proteomes" id="UP000017836">
    <property type="component" value="Unassembled WGS sequence"/>
</dbReference>
<dbReference type="AlphaFoldDB" id="U5D4Q2"/>
<reference evidence="2" key="1">
    <citation type="journal article" date="2013" name="Science">
        <title>The Amborella genome and the evolution of flowering plants.</title>
        <authorList>
            <consortium name="Amborella Genome Project"/>
        </authorList>
    </citation>
    <scope>NUCLEOTIDE SEQUENCE [LARGE SCALE GENOMIC DNA]</scope>
</reference>
<keyword evidence="2" id="KW-1185">Reference proteome</keyword>
<accession>U5D4Q2</accession>
<evidence type="ECO:0000313" key="1">
    <source>
        <dbReference type="EMBL" id="ERN20561.1"/>
    </source>
</evidence>
<dbReference type="EMBL" id="KI392058">
    <property type="protein sequence ID" value="ERN20561.1"/>
    <property type="molecule type" value="Genomic_DNA"/>
</dbReference>